<gene>
    <name evidence="2" type="ORF">FY036_22770</name>
</gene>
<dbReference type="OrthoDB" id="9811204at2"/>
<organism evidence="2 3">
    <name type="scientific">Neoaquamicrobium microcysteis</name>
    <dbReference type="NCBI Taxonomy" id="2682781"/>
    <lineage>
        <taxon>Bacteria</taxon>
        <taxon>Pseudomonadati</taxon>
        <taxon>Pseudomonadota</taxon>
        <taxon>Alphaproteobacteria</taxon>
        <taxon>Hyphomicrobiales</taxon>
        <taxon>Phyllobacteriaceae</taxon>
        <taxon>Neoaquamicrobium</taxon>
    </lineage>
</organism>
<name>A0A5D4GLG1_9HYPH</name>
<dbReference type="RefSeq" id="WP_148916980.1">
    <property type="nucleotide sequence ID" value="NZ_VSZS01000068.1"/>
</dbReference>
<reference evidence="2 3" key="1">
    <citation type="submission" date="2019-08" db="EMBL/GenBank/DDBJ databases">
        <authorList>
            <person name="Seo Y.L."/>
        </authorList>
    </citation>
    <scope>NUCLEOTIDE SEQUENCE [LARGE SCALE GENOMIC DNA]</scope>
    <source>
        <strain evidence="2 3">MaA-C15</strain>
    </source>
</reference>
<dbReference type="EMBL" id="VSZS01000068">
    <property type="protein sequence ID" value="TYR29671.1"/>
    <property type="molecule type" value="Genomic_DNA"/>
</dbReference>
<sequence length="200" mass="21293">MPPAEDIQRQLLGAWRMMTGRRDGVRLLDVSIDGFWNSFFAIVVALPALLVGWVPLANELAAPDARFSGRALLLFRLAIVDVGSWVLPIAALAVVAGFAGIRDRFVHYVVASNWASVLFAWFMLPASLLRLVMPGAAEAATTLSLGIFLGCLVLSWRLTNAAIDKGAAVATGVFAGMLVASIMTLFALQDILGIAPASVQ</sequence>
<evidence type="ECO:0000313" key="3">
    <source>
        <dbReference type="Proteomes" id="UP000323258"/>
    </source>
</evidence>
<dbReference type="Proteomes" id="UP000323258">
    <property type="component" value="Unassembled WGS sequence"/>
</dbReference>
<feature type="transmembrane region" description="Helical" evidence="1">
    <location>
        <begin position="105"/>
        <end position="124"/>
    </location>
</feature>
<proteinExistence type="predicted"/>
<protein>
    <submittedName>
        <fullName evidence="2">Transporter</fullName>
    </submittedName>
</protein>
<feature type="transmembrane region" description="Helical" evidence="1">
    <location>
        <begin position="77"/>
        <end position="99"/>
    </location>
</feature>
<evidence type="ECO:0000256" key="1">
    <source>
        <dbReference type="SAM" id="Phobius"/>
    </source>
</evidence>
<feature type="transmembrane region" description="Helical" evidence="1">
    <location>
        <begin position="35"/>
        <end position="56"/>
    </location>
</feature>
<evidence type="ECO:0000313" key="2">
    <source>
        <dbReference type="EMBL" id="TYR29671.1"/>
    </source>
</evidence>
<keyword evidence="1" id="KW-0472">Membrane</keyword>
<accession>A0A5D4GLG1</accession>
<keyword evidence="3" id="KW-1185">Reference proteome</keyword>
<feature type="transmembrane region" description="Helical" evidence="1">
    <location>
        <begin position="168"/>
        <end position="188"/>
    </location>
</feature>
<feature type="transmembrane region" description="Helical" evidence="1">
    <location>
        <begin position="136"/>
        <end position="156"/>
    </location>
</feature>
<keyword evidence="1" id="KW-0812">Transmembrane</keyword>
<reference evidence="2 3" key="2">
    <citation type="submission" date="2019-09" db="EMBL/GenBank/DDBJ databases">
        <title>Mesorhizobium sp. MaA-C15 isolated from Microcystis aeruginosa.</title>
        <authorList>
            <person name="Jeong S.E."/>
            <person name="Jin H.M."/>
            <person name="Jeon C.O."/>
        </authorList>
    </citation>
    <scope>NUCLEOTIDE SEQUENCE [LARGE SCALE GENOMIC DNA]</scope>
    <source>
        <strain evidence="2 3">MaA-C15</strain>
    </source>
</reference>
<dbReference type="AlphaFoldDB" id="A0A5D4GLG1"/>
<keyword evidence="1" id="KW-1133">Transmembrane helix</keyword>
<comment type="caution">
    <text evidence="2">The sequence shown here is derived from an EMBL/GenBank/DDBJ whole genome shotgun (WGS) entry which is preliminary data.</text>
</comment>